<dbReference type="EMBL" id="QENU01000010">
    <property type="protein sequence ID" value="PVX33030.1"/>
    <property type="molecule type" value="Genomic_DNA"/>
</dbReference>
<accession>A0A2U0SNU8</accession>
<protein>
    <submittedName>
        <fullName evidence="1">P27 family predicted phage terminase small subunit</fullName>
    </submittedName>
</protein>
<name>A0A2U0SNU8_9PAST</name>
<keyword evidence="2" id="KW-1185">Reference proteome</keyword>
<proteinExistence type="predicted"/>
<dbReference type="InterPro" id="IPR006448">
    <property type="entry name" value="Phage_term_ssu_P27"/>
</dbReference>
<dbReference type="RefSeq" id="WP_116632141.1">
    <property type="nucleotide sequence ID" value="NZ_QENU01000010.1"/>
</dbReference>
<dbReference type="Proteomes" id="UP000245909">
    <property type="component" value="Unassembled WGS sequence"/>
</dbReference>
<reference evidence="1 2" key="1">
    <citation type="submission" date="2018-05" db="EMBL/GenBank/DDBJ databases">
        <title>Genomic Encyclopedia of Type Strains, Phase IV (KMG-IV): sequencing the most valuable type-strain genomes for metagenomic binning, comparative biology and taxonomic classification.</title>
        <authorList>
            <person name="Goeker M."/>
        </authorList>
    </citation>
    <scope>NUCLEOTIDE SEQUENCE [LARGE SCALE GENOMIC DNA]</scope>
    <source>
        <strain evidence="1 2">DSM 22999</strain>
    </source>
</reference>
<evidence type="ECO:0000313" key="2">
    <source>
        <dbReference type="Proteomes" id="UP000245909"/>
    </source>
</evidence>
<sequence>MSKRKAYKTPDFLDEIAKTQWKARIKQLSERGDIKPEDLTNLEIYCENYSIWRAARDDLKKNGFNITNSQGGFSRNPAITVKSDAEKVMLKISALLGFDPVSRRKNPVEDDTADQFDQILTM</sequence>
<dbReference type="OrthoDB" id="6488128at2"/>
<gene>
    <name evidence="1" type="ORF">C8D76_11057</name>
</gene>
<evidence type="ECO:0000313" key="1">
    <source>
        <dbReference type="EMBL" id="PVX33030.1"/>
    </source>
</evidence>
<organism evidence="1 2">
    <name type="scientific">Alitibacter langaaensis DSM 22999</name>
    <dbReference type="NCBI Taxonomy" id="1122935"/>
    <lineage>
        <taxon>Bacteria</taxon>
        <taxon>Pseudomonadati</taxon>
        <taxon>Pseudomonadota</taxon>
        <taxon>Gammaproteobacteria</taxon>
        <taxon>Pasteurellales</taxon>
        <taxon>Pasteurellaceae</taxon>
        <taxon>Alitibacter</taxon>
    </lineage>
</organism>
<dbReference type="NCBIfam" id="TIGR01558">
    <property type="entry name" value="sm_term_P27"/>
    <property type="match status" value="1"/>
</dbReference>
<dbReference type="Pfam" id="PF05119">
    <property type="entry name" value="Terminase_4"/>
    <property type="match status" value="1"/>
</dbReference>
<comment type="caution">
    <text evidence="1">The sequence shown here is derived from an EMBL/GenBank/DDBJ whole genome shotgun (WGS) entry which is preliminary data.</text>
</comment>
<dbReference type="AlphaFoldDB" id="A0A2U0SNU8"/>